<evidence type="ECO:0000256" key="1">
    <source>
        <dbReference type="ARBA" id="ARBA00004651"/>
    </source>
</evidence>
<reference evidence="19" key="1">
    <citation type="submission" date="2021-04" db="EMBL/GenBank/DDBJ databases">
        <title>Ouciella asimina sp. nov., isolated from the surface seawater in the hydrothermal field of Okinawa Trough.</title>
        <authorList>
            <person name="Shuang W."/>
        </authorList>
    </citation>
    <scope>NUCLEOTIDE SEQUENCE</scope>
    <source>
        <strain evidence="19">LXI357</strain>
    </source>
</reference>
<dbReference type="PROSITE" id="PS50999">
    <property type="entry name" value="COX2_TM"/>
    <property type="match status" value="1"/>
</dbReference>
<accession>A0A8T4IFG2</accession>
<dbReference type="Pfam" id="PF00116">
    <property type="entry name" value="COX2"/>
    <property type="match status" value="1"/>
</dbReference>
<dbReference type="InterPro" id="IPR034227">
    <property type="entry name" value="CuRO_UO_II"/>
</dbReference>
<dbReference type="GO" id="GO:0005507">
    <property type="term" value="F:copper ion binding"/>
    <property type="evidence" value="ECO:0007669"/>
    <property type="project" value="InterPro"/>
</dbReference>
<dbReference type="Pfam" id="PF06481">
    <property type="entry name" value="COX_ARM"/>
    <property type="match status" value="1"/>
</dbReference>
<dbReference type="Proteomes" id="UP000676996">
    <property type="component" value="Unassembled WGS sequence"/>
</dbReference>
<evidence type="ECO:0000313" key="19">
    <source>
        <dbReference type="EMBL" id="MBR0550989.1"/>
    </source>
</evidence>
<keyword evidence="6 16" id="KW-0812">Transmembrane</keyword>
<keyword evidence="8 14" id="KW-0249">Electron transport</keyword>
<dbReference type="InterPro" id="IPR010514">
    <property type="entry name" value="COX_ARM"/>
</dbReference>
<dbReference type="InterPro" id="IPR045187">
    <property type="entry name" value="CcO_II"/>
</dbReference>
<dbReference type="PANTHER" id="PTHR22888">
    <property type="entry name" value="CYTOCHROME C OXIDASE, SUBUNIT II"/>
    <property type="match status" value="1"/>
</dbReference>
<dbReference type="RefSeq" id="WP_284052281.1">
    <property type="nucleotide sequence ID" value="NZ_JAGRQC010000001.1"/>
</dbReference>
<evidence type="ECO:0000259" key="18">
    <source>
        <dbReference type="PROSITE" id="PS50999"/>
    </source>
</evidence>
<dbReference type="SUPFAM" id="SSF81464">
    <property type="entry name" value="Cytochrome c oxidase subunit II-like, transmembrane region"/>
    <property type="match status" value="1"/>
</dbReference>
<dbReference type="InterPro" id="IPR002429">
    <property type="entry name" value="CcO_II-like_C"/>
</dbReference>
<dbReference type="SUPFAM" id="SSF49503">
    <property type="entry name" value="Cupredoxins"/>
    <property type="match status" value="1"/>
</dbReference>
<keyword evidence="4 14" id="KW-1003">Cell membrane</keyword>
<keyword evidence="7" id="KW-0732">Signal</keyword>
<dbReference type="InterPro" id="IPR008972">
    <property type="entry name" value="Cupredoxin"/>
</dbReference>
<feature type="region of interest" description="Disordered" evidence="15">
    <location>
        <begin position="310"/>
        <end position="376"/>
    </location>
</feature>
<keyword evidence="3 14" id="KW-0813">Transport</keyword>
<dbReference type="CDD" id="cd04212">
    <property type="entry name" value="CuRO_UO_II"/>
    <property type="match status" value="1"/>
</dbReference>
<evidence type="ECO:0000256" key="13">
    <source>
        <dbReference type="ARBA" id="ARBA00023288"/>
    </source>
</evidence>
<evidence type="ECO:0000256" key="11">
    <source>
        <dbReference type="ARBA" id="ARBA00023136"/>
    </source>
</evidence>
<evidence type="ECO:0000256" key="5">
    <source>
        <dbReference type="ARBA" id="ARBA00022660"/>
    </source>
</evidence>
<evidence type="ECO:0000256" key="9">
    <source>
        <dbReference type="ARBA" id="ARBA00022989"/>
    </source>
</evidence>
<feature type="domain" description="Cytochrome oxidase subunit II copper A binding" evidence="17">
    <location>
        <begin position="137"/>
        <end position="249"/>
    </location>
</feature>
<proteinExistence type="inferred from homology"/>
<dbReference type="InterPro" id="IPR006333">
    <property type="entry name" value="Cyt_o_ubiquinol_oxidase_su2"/>
</dbReference>
<sequence length="376" mass="41103">MTRISFSGVRSRALAVVAAAGLLPLVSGCSSAVLNPSGDVAAQQRDLIIIATVLMLLIIIPVMVLTVLFARKYRHQNEDADYDPDWDHSTQLELLIWSAPLLIIICLGAVTWTSTHRLDPYRPVERLQPGRQIAKDVKPLDVQVVSLDWKWLFIYPEYGIATVNEVAAPVDRPITFHLTSSNVMNAFYVPALAGMIYTMPSMETKLNAVINKPGNYEGFSSNFSGDGFSHMDFRFHGLSEAGFKQWIGKAKQSGRALDTATYLKLEKPSEDVPVIRYSQVAPGLYDKVMNHCVAPGSRCMRDIMRADAATAAGKSEGEPSMPMHMEGAGHAGTRAQAEPEARVMRLHGAGLTPPGRDAPQQMSADAARSQRDPATL</sequence>
<evidence type="ECO:0000256" key="4">
    <source>
        <dbReference type="ARBA" id="ARBA00022475"/>
    </source>
</evidence>
<feature type="domain" description="Cytochrome oxidase subunit II transmembrane region profile" evidence="18">
    <location>
        <begin position="25"/>
        <end position="122"/>
    </location>
</feature>
<evidence type="ECO:0000256" key="12">
    <source>
        <dbReference type="ARBA" id="ARBA00023139"/>
    </source>
</evidence>
<evidence type="ECO:0000256" key="10">
    <source>
        <dbReference type="ARBA" id="ARBA00023002"/>
    </source>
</evidence>
<dbReference type="Gene3D" id="1.10.287.90">
    <property type="match status" value="1"/>
</dbReference>
<name>A0A8T4IFG2_9SPHN</name>
<keyword evidence="10 14" id="KW-0560">Oxidoreductase</keyword>
<evidence type="ECO:0000313" key="20">
    <source>
        <dbReference type="Proteomes" id="UP000676996"/>
    </source>
</evidence>
<keyword evidence="20" id="KW-1185">Reference proteome</keyword>
<keyword evidence="13" id="KW-0449">Lipoprotein</keyword>
<dbReference type="GO" id="GO:0009486">
    <property type="term" value="F:cytochrome bo3 ubiquinol oxidase activity"/>
    <property type="evidence" value="ECO:0007669"/>
    <property type="project" value="InterPro"/>
</dbReference>
<dbReference type="GO" id="GO:0042773">
    <property type="term" value="P:ATP synthesis coupled electron transport"/>
    <property type="evidence" value="ECO:0007669"/>
    <property type="project" value="TreeGrafter"/>
</dbReference>
<evidence type="ECO:0000259" key="17">
    <source>
        <dbReference type="PROSITE" id="PS50857"/>
    </source>
</evidence>
<keyword evidence="12" id="KW-0564">Palmitate</keyword>
<evidence type="ECO:0000256" key="3">
    <source>
        <dbReference type="ARBA" id="ARBA00022448"/>
    </source>
</evidence>
<dbReference type="InterPro" id="IPR011759">
    <property type="entry name" value="Cyt_c_oxidase_su2_TM_dom"/>
</dbReference>
<dbReference type="AlphaFoldDB" id="A0A8T4IFG2"/>
<evidence type="ECO:0000256" key="7">
    <source>
        <dbReference type="ARBA" id="ARBA00022729"/>
    </source>
</evidence>
<comment type="similarity">
    <text evidence="2 14">Belongs to the cytochrome c oxidase subunit 2 family.</text>
</comment>
<dbReference type="PANTHER" id="PTHR22888:SF18">
    <property type="entry name" value="CYTOCHROME BO(3) UBIQUINOL OXIDASE SUBUNIT 2"/>
    <property type="match status" value="1"/>
</dbReference>
<keyword evidence="11 14" id="KW-0472">Membrane</keyword>
<protein>
    <recommendedName>
        <fullName evidence="14">Ubiquinol oxidase subunit 2</fullName>
    </recommendedName>
</protein>
<dbReference type="EMBL" id="JAGRQC010000001">
    <property type="protein sequence ID" value="MBR0550989.1"/>
    <property type="molecule type" value="Genomic_DNA"/>
</dbReference>
<dbReference type="InterPro" id="IPR036257">
    <property type="entry name" value="Cyt_c_oxidase_su2_TM_sf"/>
</dbReference>
<evidence type="ECO:0000256" key="2">
    <source>
        <dbReference type="ARBA" id="ARBA00007866"/>
    </source>
</evidence>
<dbReference type="PROSITE" id="PS51257">
    <property type="entry name" value="PROKAR_LIPOPROTEIN"/>
    <property type="match status" value="1"/>
</dbReference>
<dbReference type="PIRSF" id="PIRSF000292">
    <property type="entry name" value="Ubi_od_II"/>
    <property type="match status" value="1"/>
</dbReference>
<comment type="caution">
    <text evidence="19">The sequence shown here is derived from an EMBL/GenBank/DDBJ whole genome shotgun (WGS) entry which is preliminary data.</text>
</comment>
<evidence type="ECO:0000256" key="15">
    <source>
        <dbReference type="SAM" id="MobiDB-lite"/>
    </source>
</evidence>
<feature type="transmembrane region" description="Helical" evidence="16">
    <location>
        <begin position="92"/>
        <end position="112"/>
    </location>
</feature>
<evidence type="ECO:0000256" key="6">
    <source>
        <dbReference type="ARBA" id="ARBA00022692"/>
    </source>
</evidence>
<dbReference type="PROSITE" id="PS50857">
    <property type="entry name" value="COX2_CUA"/>
    <property type="match status" value="1"/>
</dbReference>
<dbReference type="GO" id="GO:0004129">
    <property type="term" value="F:cytochrome-c oxidase activity"/>
    <property type="evidence" value="ECO:0007669"/>
    <property type="project" value="UniProtKB-UniRule"/>
</dbReference>
<dbReference type="NCBIfam" id="TIGR01433">
    <property type="entry name" value="CyoA"/>
    <property type="match status" value="1"/>
</dbReference>
<evidence type="ECO:0000256" key="16">
    <source>
        <dbReference type="SAM" id="Phobius"/>
    </source>
</evidence>
<evidence type="ECO:0000256" key="14">
    <source>
        <dbReference type="PIRNR" id="PIRNR000292"/>
    </source>
</evidence>
<keyword evidence="9 16" id="KW-1133">Transmembrane helix</keyword>
<feature type="transmembrane region" description="Helical" evidence="16">
    <location>
        <begin position="47"/>
        <end position="71"/>
    </location>
</feature>
<organism evidence="19 20">
    <name type="scientific">Stakelama marina</name>
    <dbReference type="NCBI Taxonomy" id="2826939"/>
    <lineage>
        <taxon>Bacteria</taxon>
        <taxon>Pseudomonadati</taxon>
        <taxon>Pseudomonadota</taxon>
        <taxon>Alphaproteobacteria</taxon>
        <taxon>Sphingomonadales</taxon>
        <taxon>Sphingomonadaceae</taxon>
        <taxon>Stakelama</taxon>
    </lineage>
</organism>
<dbReference type="GO" id="GO:0005886">
    <property type="term" value="C:plasma membrane"/>
    <property type="evidence" value="ECO:0007669"/>
    <property type="project" value="UniProtKB-SubCell"/>
</dbReference>
<keyword evidence="5 14" id="KW-0679">Respiratory chain</keyword>
<comment type="subcellular location">
    <subcellularLocation>
        <location evidence="1">Cell membrane</location>
        <topology evidence="1">Multi-pass membrane protein</topology>
    </subcellularLocation>
</comment>
<evidence type="ECO:0000256" key="8">
    <source>
        <dbReference type="ARBA" id="ARBA00022982"/>
    </source>
</evidence>
<dbReference type="Gene3D" id="2.60.40.420">
    <property type="entry name" value="Cupredoxins - blue copper proteins"/>
    <property type="match status" value="1"/>
</dbReference>
<dbReference type="GO" id="GO:0016682">
    <property type="term" value="F:oxidoreductase activity, acting on diphenols and related substances as donors, oxygen as acceptor"/>
    <property type="evidence" value="ECO:0007669"/>
    <property type="project" value="InterPro"/>
</dbReference>
<gene>
    <name evidence="19" type="primary">cyoA</name>
    <name evidence="19" type="ORF">J7S20_00545</name>
</gene>